<dbReference type="InterPro" id="IPR036390">
    <property type="entry name" value="WH_DNA-bd_sf"/>
</dbReference>
<name>A0A9W5PXH5_BACCE</name>
<proteinExistence type="predicted"/>
<accession>A0A9W5PXH5</accession>
<dbReference type="GO" id="GO:0006276">
    <property type="term" value="P:plasmid maintenance"/>
    <property type="evidence" value="ECO:0007669"/>
    <property type="project" value="InterPro"/>
</dbReference>
<comment type="caution">
    <text evidence="2">The sequence shown here is derived from an EMBL/GenBank/DDBJ whole genome shotgun (WGS) entry which is preliminary data.</text>
</comment>
<dbReference type="GO" id="GO:0006260">
    <property type="term" value="P:DNA replication"/>
    <property type="evidence" value="ECO:0007669"/>
    <property type="project" value="InterPro"/>
</dbReference>
<sequence>MSIEVLKLDKKITVELTPEQLHQLQKLVEFEGNHLSKENEHEERKKNHNFIQLYRDNMPELRWLMSNHSFASSLLFFILEHMDNRNALACSYSVFEDYFGKSRSTVYRAIKLLEENGFLDVLKMGTSNVYVINENLAWSDSNDKKKFAKYDGKILVSKKENKDYEYQSQFDRFKALRERENLK</sequence>
<dbReference type="EMBL" id="AHFL01000104">
    <property type="protein sequence ID" value="EOO56602.1"/>
    <property type="molecule type" value="Genomic_DNA"/>
</dbReference>
<gene>
    <name evidence="2" type="ORF">IKE_06468</name>
</gene>
<organism evidence="2 3">
    <name type="scientific">Bacillus cereus VD196</name>
    <dbReference type="NCBI Taxonomy" id="1053243"/>
    <lineage>
        <taxon>Bacteria</taxon>
        <taxon>Bacillati</taxon>
        <taxon>Bacillota</taxon>
        <taxon>Bacilli</taxon>
        <taxon>Bacillales</taxon>
        <taxon>Bacillaceae</taxon>
        <taxon>Bacillus</taxon>
        <taxon>Bacillus cereus group</taxon>
    </lineage>
</organism>
<evidence type="ECO:0000313" key="3">
    <source>
        <dbReference type="Proteomes" id="UP000014023"/>
    </source>
</evidence>
<dbReference type="AlphaFoldDB" id="A0A9W5PXH5"/>
<dbReference type="SUPFAM" id="SSF46785">
    <property type="entry name" value="Winged helix' DNA-binding domain"/>
    <property type="match status" value="1"/>
</dbReference>
<feature type="domain" description="Plasmid replication protein RepL" evidence="1">
    <location>
        <begin position="42"/>
        <end position="147"/>
    </location>
</feature>
<evidence type="ECO:0000259" key="1">
    <source>
        <dbReference type="Pfam" id="PF05732"/>
    </source>
</evidence>
<protein>
    <recommendedName>
        <fullName evidence="1">Plasmid replication protein RepL domain-containing protein</fullName>
    </recommendedName>
</protein>
<dbReference type="Pfam" id="PF05732">
    <property type="entry name" value="RepL"/>
    <property type="match status" value="1"/>
</dbReference>
<evidence type="ECO:0000313" key="2">
    <source>
        <dbReference type="EMBL" id="EOO56602.1"/>
    </source>
</evidence>
<dbReference type="InterPro" id="IPR008813">
    <property type="entry name" value="Plasmid_replication_RepL"/>
</dbReference>
<dbReference type="RefSeq" id="WP_016125306.1">
    <property type="nucleotide sequence ID" value="NZ_KB976260.1"/>
</dbReference>
<reference evidence="2 3" key="1">
    <citation type="submission" date="2012-12" db="EMBL/GenBank/DDBJ databases">
        <title>The Genome Sequence of Bacillus cereus VD196.</title>
        <authorList>
            <consortium name="The Broad Institute Genome Sequencing Platform"/>
            <consortium name="The Broad Institute Genome Sequencing Center for Infectious Disease"/>
            <person name="Feldgarden M."/>
            <person name="Van der Auwera G.A."/>
            <person name="Mahillon J."/>
            <person name="Duprez V."/>
            <person name="Timmery S."/>
            <person name="Mattelet C."/>
            <person name="Dierick K."/>
            <person name="Sun M."/>
            <person name="Yu Z."/>
            <person name="Zhu L."/>
            <person name="Hu X."/>
            <person name="Shank E.B."/>
            <person name="Swiecicka I."/>
            <person name="Hansen B.M."/>
            <person name="Andrup L."/>
            <person name="Walker B."/>
            <person name="Young S.K."/>
            <person name="Zeng Q."/>
            <person name="Gargeya S."/>
            <person name="Fitzgerald M."/>
            <person name="Haas B."/>
            <person name="Abouelleil A."/>
            <person name="Alvarado L."/>
            <person name="Arachchi H.M."/>
            <person name="Berlin A.M."/>
            <person name="Chapman S.B."/>
            <person name="Dewar J."/>
            <person name="Goldberg J."/>
            <person name="Griggs A."/>
            <person name="Gujja S."/>
            <person name="Hansen M."/>
            <person name="Howarth C."/>
            <person name="Imamovic A."/>
            <person name="Larimer J."/>
            <person name="McCowan C."/>
            <person name="Murphy C."/>
            <person name="Neiman D."/>
            <person name="Pearson M."/>
            <person name="Priest M."/>
            <person name="Roberts A."/>
            <person name="Saif S."/>
            <person name="Shea T."/>
            <person name="Sisk P."/>
            <person name="Sykes S."/>
            <person name="Wortman J."/>
            <person name="Nusbaum C."/>
            <person name="Birren B."/>
        </authorList>
    </citation>
    <scope>NUCLEOTIDE SEQUENCE [LARGE SCALE GENOMIC DNA]</scope>
    <source>
        <strain evidence="2 3">VD196</strain>
    </source>
</reference>
<dbReference type="Proteomes" id="UP000014023">
    <property type="component" value="Unassembled WGS sequence"/>
</dbReference>